<dbReference type="AlphaFoldDB" id="A0A066Z6W8"/>
<evidence type="ECO:0000256" key="1">
    <source>
        <dbReference type="SAM" id="MobiDB-lite"/>
    </source>
</evidence>
<reference evidence="3 4" key="1">
    <citation type="submission" date="2014-05" db="EMBL/GenBank/DDBJ databases">
        <title>Draft Genome Sequence of Kitasatospora cheerisanensis KCTC 2395.</title>
        <authorList>
            <person name="Nam D.H."/>
        </authorList>
    </citation>
    <scope>NUCLEOTIDE SEQUENCE [LARGE SCALE GENOMIC DNA]</scope>
    <source>
        <strain evidence="3 4">KCTC 2395</strain>
    </source>
</reference>
<evidence type="ECO:0008006" key="5">
    <source>
        <dbReference type="Google" id="ProtNLM"/>
    </source>
</evidence>
<keyword evidence="2" id="KW-0472">Membrane</keyword>
<evidence type="ECO:0000313" key="3">
    <source>
        <dbReference type="EMBL" id="KDN85925.1"/>
    </source>
</evidence>
<feature type="transmembrane region" description="Helical" evidence="2">
    <location>
        <begin position="34"/>
        <end position="55"/>
    </location>
</feature>
<name>A0A066Z6W8_9ACTN</name>
<dbReference type="Pfam" id="PF14015">
    <property type="entry name" value="DUF4231"/>
    <property type="match status" value="1"/>
</dbReference>
<gene>
    <name evidence="3" type="ORF">KCH_23260</name>
</gene>
<organism evidence="3 4">
    <name type="scientific">Kitasatospora cheerisanensis KCTC 2395</name>
    <dbReference type="NCBI Taxonomy" id="1348663"/>
    <lineage>
        <taxon>Bacteria</taxon>
        <taxon>Bacillati</taxon>
        <taxon>Actinomycetota</taxon>
        <taxon>Actinomycetes</taxon>
        <taxon>Kitasatosporales</taxon>
        <taxon>Streptomycetaceae</taxon>
        <taxon>Kitasatospora</taxon>
    </lineage>
</organism>
<protein>
    <recommendedName>
        <fullName evidence="5">SMODS and SLOG-associating 2TM effector domain-containing protein</fullName>
    </recommendedName>
</protein>
<dbReference type="RefSeq" id="WP_244305632.1">
    <property type="nucleotide sequence ID" value="NZ_KK853997.1"/>
</dbReference>
<feature type="transmembrane region" description="Helical" evidence="2">
    <location>
        <begin position="174"/>
        <end position="195"/>
    </location>
</feature>
<dbReference type="HOGENOM" id="CLU_972828_0_0_11"/>
<feature type="region of interest" description="Disordered" evidence="1">
    <location>
        <begin position="248"/>
        <end position="274"/>
    </location>
</feature>
<feature type="transmembrane region" description="Helical" evidence="2">
    <location>
        <begin position="148"/>
        <end position="168"/>
    </location>
</feature>
<keyword evidence="4" id="KW-1185">Reference proteome</keyword>
<dbReference type="InterPro" id="IPR025325">
    <property type="entry name" value="DUF4231"/>
</dbReference>
<dbReference type="eggNOG" id="ENOG50332GB">
    <property type="taxonomic scope" value="Bacteria"/>
</dbReference>
<sequence>MIMAGARDLLVVEHEVIDAEAEIDRLMFRKRLTLLWGCAGVPALVLGIVAINVFVDYSRPGQGRFGLNFLLGAPLALSVFGASKTWFDLGGSLLAARTKLRKLESERRSVLARQNRAVASAFHEYRESVVEIRDSYRRGAGKYRNRHNFFQVSVLVGSILTSVSTTASAEEGGWRWFAVALSASVSISAGVISYFKFRERSMNLQQTADALDMEIQSLSLGIRRYKRLPPEEAAACFAEEVERLKEEQRKKELQLEQPPEVQQRDAVPMAGPAQ</sequence>
<dbReference type="PATRIC" id="fig|1348663.4.peg.2257"/>
<accession>A0A066Z6W8</accession>
<comment type="caution">
    <text evidence="3">The sequence shown here is derived from an EMBL/GenBank/DDBJ whole genome shotgun (WGS) entry which is preliminary data.</text>
</comment>
<dbReference type="EMBL" id="JNBY01000074">
    <property type="protein sequence ID" value="KDN85925.1"/>
    <property type="molecule type" value="Genomic_DNA"/>
</dbReference>
<keyword evidence="2" id="KW-1133">Transmembrane helix</keyword>
<proteinExistence type="predicted"/>
<keyword evidence="2" id="KW-0812">Transmembrane</keyword>
<evidence type="ECO:0000313" key="4">
    <source>
        <dbReference type="Proteomes" id="UP000027178"/>
    </source>
</evidence>
<evidence type="ECO:0000256" key="2">
    <source>
        <dbReference type="SAM" id="Phobius"/>
    </source>
</evidence>
<dbReference type="Proteomes" id="UP000027178">
    <property type="component" value="Unassembled WGS sequence"/>
</dbReference>
<dbReference type="NCBIfam" id="NF033634">
    <property type="entry name" value="SLATT_1"/>
    <property type="match status" value="1"/>
</dbReference>
<feature type="transmembrane region" description="Helical" evidence="2">
    <location>
        <begin position="67"/>
        <end position="87"/>
    </location>
</feature>